<dbReference type="OrthoDB" id="6283219at2759"/>
<evidence type="ECO:0000313" key="2">
    <source>
        <dbReference type="Proteomes" id="UP000272942"/>
    </source>
</evidence>
<keyword evidence="2" id="KW-1185">Reference proteome</keyword>
<protein>
    <submittedName>
        <fullName evidence="3">CopG family transcriptional regulator</fullName>
    </submittedName>
</protein>
<evidence type="ECO:0000313" key="1">
    <source>
        <dbReference type="EMBL" id="VDP95990.1"/>
    </source>
</evidence>
<gene>
    <name evidence="1" type="ORF">ECPE_LOCUS18274</name>
</gene>
<organism evidence="3">
    <name type="scientific">Echinostoma caproni</name>
    <dbReference type="NCBI Taxonomy" id="27848"/>
    <lineage>
        <taxon>Eukaryota</taxon>
        <taxon>Metazoa</taxon>
        <taxon>Spiralia</taxon>
        <taxon>Lophotrochozoa</taxon>
        <taxon>Platyhelminthes</taxon>
        <taxon>Trematoda</taxon>
        <taxon>Digenea</taxon>
        <taxon>Plagiorchiida</taxon>
        <taxon>Echinostomata</taxon>
        <taxon>Echinostomatoidea</taxon>
        <taxon>Echinostomatidae</taxon>
        <taxon>Echinostoma</taxon>
    </lineage>
</organism>
<reference evidence="3" key="1">
    <citation type="submission" date="2016-06" db="UniProtKB">
        <authorList>
            <consortium name="WormBaseParasite"/>
        </authorList>
    </citation>
    <scope>IDENTIFICATION</scope>
</reference>
<evidence type="ECO:0000313" key="3">
    <source>
        <dbReference type="WBParaSite" id="ECPE_0001832401-mRNA-1"/>
    </source>
</evidence>
<dbReference type="EMBL" id="UZAN01076494">
    <property type="protein sequence ID" value="VDP95990.1"/>
    <property type="molecule type" value="Genomic_DNA"/>
</dbReference>
<proteinExistence type="predicted"/>
<accession>A0A183BGD9</accession>
<name>A0A183BGD9_9TREM</name>
<sequence>MEFLFRCLRAEIQQRWAEEAVIIGRLGREPNFTELTEFIRDRAKVPSSRFGLLANMSRREERHHVKE</sequence>
<dbReference type="WBParaSite" id="ECPE_0001832401-mRNA-1">
    <property type="protein sequence ID" value="ECPE_0001832401-mRNA-1"/>
    <property type="gene ID" value="ECPE_0001832401"/>
</dbReference>
<dbReference type="Proteomes" id="UP000272942">
    <property type="component" value="Unassembled WGS sequence"/>
</dbReference>
<dbReference type="AlphaFoldDB" id="A0A183BGD9"/>
<reference evidence="1 2" key="2">
    <citation type="submission" date="2018-11" db="EMBL/GenBank/DDBJ databases">
        <authorList>
            <consortium name="Pathogen Informatics"/>
        </authorList>
    </citation>
    <scope>NUCLEOTIDE SEQUENCE [LARGE SCALE GENOMIC DNA]</scope>
    <source>
        <strain evidence="1 2">Egypt</strain>
    </source>
</reference>